<accession>A0A554VIB4</accession>
<evidence type="ECO:0000313" key="3">
    <source>
        <dbReference type="EMBL" id="TSE07395.1"/>
    </source>
</evidence>
<dbReference type="Proteomes" id="UP000318833">
    <property type="component" value="Unassembled WGS sequence"/>
</dbReference>
<feature type="chain" id="PRO_5022034421" evidence="1">
    <location>
        <begin position="26"/>
        <end position="154"/>
    </location>
</feature>
<evidence type="ECO:0000313" key="4">
    <source>
        <dbReference type="Proteomes" id="UP000318833"/>
    </source>
</evidence>
<evidence type="ECO:0000256" key="1">
    <source>
        <dbReference type="SAM" id="SignalP"/>
    </source>
</evidence>
<keyword evidence="1" id="KW-0732">Signal</keyword>
<protein>
    <submittedName>
        <fullName evidence="3">SPOR domain-containing protein</fullName>
    </submittedName>
</protein>
<sequence length="154" mass="17997">MRMLNTTNCIFIFGFYLIATSTLTAQDSPNPSSENLNQSNFVPVNILPPPEATVTINQDPRIKRLLDIKLKMEKDGDFSDRYKIQLYYGNLNKANEIVKSSKESFEKWESTIQWETPNYKVWLGNFRTRLEADRALKEVHEKFPNAFIFKPEKK</sequence>
<gene>
    <name evidence="3" type="ORF">FOF46_15870</name>
</gene>
<feature type="domain" description="SPOR" evidence="2">
    <location>
        <begin position="80"/>
        <end position="149"/>
    </location>
</feature>
<reference evidence="3 4" key="1">
    <citation type="submission" date="2019-07" db="EMBL/GenBank/DDBJ databases">
        <title>The draft genome sequence of Aquimarina algiphila M91.</title>
        <authorList>
            <person name="Meng X."/>
        </authorList>
    </citation>
    <scope>NUCLEOTIDE SEQUENCE [LARGE SCALE GENOMIC DNA]</scope>
    <source>
        <strain evidence="3 4">M91</strain>
    </source>
</reference>
<keyword evidence="4" id="KW-1185">Reference proteome</keyword>
<evidence type="ECO:0000259" key="2">
    <source>
        <dbReference type="Pfam" id="PF05036"/>
    </source>
</evidence>
<dbReference type="EMBL" id="VLNR01000033">
    <property type="protein sequence ID" value="TSE07395.1"/>
    <property type="molecule type" value="Genomic_DNA"/>
</dbReference>
<dbReference type="OrthoDB" id="2473397at2"/>
<dbReference type="RefSeq" id="WP_109435624.1">
    <property type="nucleotide sequence ID" value="NZ_CANLFO010000016.1"/>
</dbReference>
<feature type="signal peptide" evidence="1">
    <location>
        <begin position="1"/>
        <end position="25"/>
    </location>
</feature>
<name>A0A554VIB4_9FLAO</name>
<comment type="caution">
    <text evidence="3">The sequence shown here is derived from an EMBL/GenBank/DDBJ whole genome shotgun (WGS) entry which is preliminary data.</text>
</comment>
<dbReference type="InterPro" id="IPR007730">
    <property type="entry name" value="SPOR-like_dom"/>
</dbReference>
<dbReference type="GO" id="GO:0042834">
    <property type="term" value="F:peptidoglycan binding"/>
    <property type="evidence" value="ECO:0007669"/>
    <property type="project" value="InterPro"/>
</dbReference>
<dbReference type="AlphaFoldDB" id="A0A554VIB4"/>
<organism evidence="3 4">
    <name type="scientific">Aquimarina algiphila</name>
    <dbReference type="NCBI Taxonomy" id="2047982"/>
    <lineage>
        <taxon>Bacteria</taxon>
        <taxon>Pseudomonadati</taxon>
        <taxon>Bacteroidota</taxon>
        <taxon>Flavobacteriia</taxon>
        <taxon>Flavobacteriales</taxon>
        <taxon>Flavobacteriaceae</taxon>
        <taxon>Aquimarina</taxon>
    </lineage>
</organism>
<dbReference type="Pfam" id="PF05036">
    <property type="entry name" value="SPOR"/>
    <property type="match status" value="1"/>
</dbReference>
<proteinExistence type="predicted"/>